<protein>
    <submittedName>
        <fullName evidence="1">Uncharacterized protein</fullName>
    </submittedName>
</protein>
<reference evidence="1 2" key="1">
    <citation type="submission" date="2015-12" db="EMBL/GenBank/DDBJ databases">
        <title>Intraspecies pangenome expansion in the marine bacterium Alteromonas.</title>
        <authorList>
            <person name="Lopez-Perez M."/>
            <person name="Rodriguez-Valera F."/>
        </authorList>
    </citation>
    <scope>NUCLEOTIDE SEQUENCE [LARGE SCALE GENOMIC DNA]</scope>
    <source>
        <strain evidence="1 2">UM8</strain>
        <plasmid evidence="1 2">pAMEDUM8_300</plasmid>
    </source>
</reference>
<dbReference type="EMBL" id="CP013929">
    <property type="protein sequence ID" value="AMJ80746.1"/>
    <property type="molecule type" value="Genomic_DNA"/>
</dbReference>
<accession>A0AAC8XPA6</accession>
<evidence type="ECO:0000313" key="1">
    <source>
        <dbReference type="EMBL" id="AMJ80746.1"/>
    </source>
</evidence>
<gene>
    <name evidence="1" type="ORF">AV942_20395</name>
</gene>
<organism evidence="1 2">
    <name type="scientific">Alteromonas mediterranea</name>
    <dbReference type="NCBI Taxonomy" id="314275"/>
    <lineage>
        <taxon>Bacteria</taxon>
        <taxon>Pseudomonadati</taxon>
        <taxon>Pseudomonadota</taxon>
        <taxon>Gammaproteobacteria</taxon>
        <taxon>Alteromonadales</taxon>
        <taxon>Alteromonadaceae</taxon>
        <taxon>Alteromonas/Salinimonas group</taxon>
        <taxon>Alteromonas</taxon>
    </lineage>
</organism>
<name>A0AAC8XPA6_9ALTE</name>
<geneLocation type="plasmid" evidence="1 2">
    <name>pAMEDUM8_300</name>
</geneLocation>
<dbReference type="AlphaFoldDB" id="A0AAC8XPA6"/>
<sequence>MVKATGEVELLWSGLINSVKQNGKFLLVRNDKRVRTGKGSQPIFTPCLSFRGVVLAGQFAIAEQAWRLFQSRLIYAYLVCACCKKESCWMAALLTL</sequence>
<dbReference type="Proteomes" id="UP000061468">
    <property type="component" value="Plasmid pAMEDUM8_300"/>
</dbReference>
<keyword evidence="1" id="KW-0614">Plasmid</keyword>
<proteinExistence type="predicted"/>
<evidence type="ECO:0000313" key="2">
    <source>
        <dbReference type="Proteomes" id="UP000061468"/>
    </source>
</evidence>